<evidence type="ECO:0000313" key="1">
    <source>
        <dbReference type="EMBL" id="GKY89577.1"/>
    </source>
</evidence>
<dbReference type="RefSeq" id="WP_281843600.1">
    <property type="nucleotide sequence ID" value="NZ_BROH01000013.1"/>
</dbReference>
<sequence length="109" mass="11805">MTRLFEDISGPDMAEWCALLNDDNAIHLSRDAAEAAGFGPRRVNPGPANLAYLMTLVGEDLAEVDARFTGNVFEADNLTAEAEPDGDTTRARLLRGEDVLVAAIFKEKP</sequence>
<reference evidence="1" key="1">
    <citation type="journal article" date="2023" name="Int. J. Syst. Evol. Microbiol.">
        <title>Sinisalibacter aestuarii sp. nov., isolated from estuarine sediment of the Arakawa River.</title>
        <authorList>
            <person name="Arafat S.T."/>
            <person name="Hirano S."/>
            <person name="Sato A."/>
            <person name="Takeuchi K."/>
            <person name="Yasuda T."/>
            <person name="Terahara T."/>
            <person name="Hamada M."/>
            <person name="Kobayashi T."/>
        </authorList>
    </citation>
    <scope>NUCLEOTIDE SEQUENCE</scope>
    <source>
        <strain evidence="1">B-399</strain>
    </source>
</reference>
<evidence type="ECO:0000313" key="2">
    <source>
        <dbReference type="Proteomes" id="UP001144205"/>
    </source>
</evidence>
<organism evidence="1 2">
    <name type="scientific">Sinisalibacter aestuarii</name>
    <dbReference type="NCBI Taxonomy" id="2949426"/>
    <lineage>
        <taxon>Bacteria</taxon>
        <taxon>Pseudomonadati</taxon>
        <taxon>Pseudomonadota</taxon>
        <taxon>Alphaproteobacteria</taxon>
        <taxon>Rhodobacterales</taxon>
        <taxon>Roseobacteraceae</taxon>
        <taxon>Sinisalibacter</taxon>
    </lineage>
</organism>
<dbReference type="Gene3D" id="3.10.129.10">
    <property type="entry name" value="Hotdog Thioesterase"/>
    <property type="match status" value="1"/>
</dbReference>
<accession>A0ABQ5LX71</accession>
<dbReference type="SUPFAM" id="SSF54637">
    <property type="entry name" value="Thioesterase/thiol ester dehydrase-isomerase"/>
    <property type="match status" value="1"/>
</dbReference>
<evidence type="ECO:0008006" key="3">
    <source>
        <dbReference type="Google" id="ProtNLM"/>
    </source>
</evidence>
<name>A0ABQ5LX71_9RHOB</name>
<dbReference type="InterPro" id="IPR029069">
    <property type="entry name" value="HotDog_dom_sf"/>
</dbReference>
<comment type="caution">
    <text evidence="1">The sequence shown here is derived from an EMBL/GenBank/DDBJ whole genome shotgun (WGS) entry which is preliminary data.</text>
</comment>
<proteinExistence type="predicted"/>
<gene>
    <name evidence="1" type="ORF">STA1M1_34460</name>
</gene>
<protein>
    <recommendedName>
        <fullName evidence="3">MaoC family dehydratase</fullName>
    </recommendedName>
</protein>
<dbReference type="EMBL" id="BROH01000013">
    <property type="protein sequence ID" value="GKY89577.1"/>
    <property type="molecule type" value="Genomic_DNA"/>
</dbReference>
<dbReference type="Proteomes" id="UP001144205">
    <property type="component" value="Unassembled WGS sequence"/>
</dbReference>
<keyword evidence="2" id="KW-1185">Reference proteome</keyword>